<accession>A0A7J7JM16</accession>
<proteinExistence type="predicted"/>
<organism evidence="2 3">
    <name type="scientific">Bugula neritina</name>
    <name type="common">Brown bryozoan</name>
    <name type="synonym">Sertularia neritina</name>
    <dbReference type="NCBI Taxonomy" id="10212"/>
    <lineage>
        <taxon>Eukaryota</taxon>
        <taxon>Metazoa</taxon>
        <taxon>Spiralia</taxon>
        <taxon>Lophotrochozoa</taxon>
        <taxon>Bryozoa</taxon>
        <taxon>Gymnolaemata</taxon>
        <taxon>Cheilostomatida</taxon>
        <taxon>Flustrina</taxon>
        <taxon>Buguloidea</taxon>
        <taxon>Bugulidae</taxon>
        <taxon>Bugula</taxon>
    </lineage>
</organism>
<reference evidence="2" key="1">
    <citation type="submission" date="2020-06" db="EMBL/GenBank/DDBJ databases">
        <title>Draft genome of Bugula neritina, a colonial animal packing powerful symbionts and potential medicines.</title>
        <authorList>
            <person name="Rayko M."/>
        </authorList>
    </citation>
    <scope>NUCLEOTIDE SEQUENCE [LARGE SCALE GENOMIC DNA]</scope>
    <source>
        <strain evidence="2">Kwan_BN1</strain>
    </source>
</reference>
<feature type="transmembrane region" description="Helical" evidence="1">
    <location>
        <begin position="224"/>
        <end position="246"/>
    </location>
</feature>
<dbReference type="Proteomes" id="UP000593567">
    <property type="component" value="Unassembled WGS sequence"/>
</dbReference>
<gene>
    <name evidence="2" type="ORF">EB796_015217</name>
</gene>
<keyword evidence="1" id="KW-0812">Transmembrane</keyword>
<sequence>MDELLPLYGDLINERDNRGLTPLQVALDINSGAHFDEIEWFLDSGASPQSILEKRVEKPIVARLAHDLSLRFTKLFVDRGIHLLCNTEALQVTTVYVVVTIVYVVVTTVYVVVTTVYVVVTIVYVVVTTVYVVVTTVYVVVTIVYVVVTTVYVVVTTVYVVVTTVYVVVTTVYVVVTTVYVIVTTVYVVVTNVYVVVTNVYVVVTTVYVVVTTVYVVVTTVYVVVTIVYVVVTTVYVVVTTVYVVVTTGQTHNNLADVAIKAIRFSIPESVEIARRVVEASAEPPSFGVLYEFFVKYFGIKDMVTLKNTGFVRSDGSIEMYPPEFRDDLTRILISSFANANTLKRGEVARIRFNRNVDNEALQFLHQQYSFITLVQVAANSVRKILVDSGHGNLEAALESERVDQFWHNDISLKEVRRRYGEKLEEYLAENSNSKRYSLGPYRQRHPICRK</sequence>
<feature type="transmembrane region" description="Helical" evidence="1">
    <location>
        <begin position="165"/>
        <end position="189"/>
    </location>
</feature>
<protein>
    <submittedName>
        <fullName evidence="2">Uncharacterized protein</fullName>
    </submittedName>
</protein>
<keyword evidence="1" id="KW-1133">Transmembrane helix</keyword>
<dbReference type="EMBL" id="VXIV02002271">
    <property type="protein sequence ID" value="KAF6026476.1"/>
    <property type="molecule type" value="Genomic_DNA"/>
</dbReference>
<evidence type="ECO:0000313" key="3">
    <source>
        <dbReference type="Proteomes" id="UP000593567"/>
    </source>
</evidence>
<feature type="transmembrane region" description="Helical" evidence="1">
    <location>
        <begin position="137"/>
        <end position="159"/>
    </location>
</feature>
<comment type="caution">
    <text evidence="2">The sequence shown here is derived from an EMBL/GenBank/DDBJ whole genome shotgun (WGS) entry which is preliminary data.</text>
</comment>
<keyword evidence="3" id="KW-1185">Reference proteome</keyword>
<evidence type="ECO:0000256" key="1">
    <source>
        <dbReference type="SAM" id="Phobius"/>
    </source>
</evidence>
<feature type="transmembrane region" description="Helical" evidence="1">
    <location>
        <begin position="196"/>
        <end position="218"/>
    </location>
</feature>
<dbReference type="AlphaFoldDB" id="A0A7J7JM16"/>
<keyword evidence="1" id="KW-0472">Membrane</keyword>
<name>A0A7J7JM16_BUGNE</name>
<evidence type="ECO:0000313" key="2">
    <source>
        <dbReference type="EMBL" id="KAF6026476.1"/>
    </source>
</evidence>
<feature type="transmembrane region" description="Helical" evidence="1">
    <location>
        <begin position="95"/>
        <end position="125"/>
    </location>
</feature>